<accession>A0A3P2A9A9</accession>
<dbReference type="RefSeq" id="WP_125238919.1">
    <property type="nucleotide sequence ID" value="NZ_JBQMXT010000010.1"/>
</dbReference>
<reference evidence="1 2" key="1">
    <citation type="submission" date="2018-11" db="EMBL/GenBank/DDBJ databases">
        <title>Genomes From Bacteria Associated with the Canine Oral Cavity: a Test Case for Automated Genome-Based Taxonomic Assignment.</title>
        <authorList>
            <person name="Coil D.A."/>
            <person name="Jospin G."/>
            <person name="Darling A.E."/>
            <person name="Wallis C."/>
            <person name="Davis I.J."/>
            <person name="Harris S."/>
            <person name="Eisen J.A."/>
            <person name="Holcombe L.J."/>
            <person name="O'Flynn C."/>
        </authorList>
    </citation>
    <scope>NUCLEOTIDE SEQUENCE [LARGE SCALE GENOMIC DNA]</scope>
    <source>
        <strain evidence="1 2">OH1047_COT-310</strain>
    </source>
</reference>
<comment type="caution">
    <text evidence="1">The sequence shown here is derived from an EMBL/GenBank/DDBJ whole genome shotgun (WGS) entry which is preliminary data.</text>
</comment>
<dbReference type="SUPFAM" id="SSF158682">
    <property type="entry name" value="TerB-like"/>
    <property type="match status" value="1"/>
</dbReference>
<dbReference type="Gene3D" id="1.10.3680.10">
    <property type="entry name" value="TerB-like"/>
    <property type="match status" value="1"/>
</dbReference>
<evidence type="ECO:0000313" key="2">
    <source>
        <dbReference type="Proteomes" id="UP000279562"/>
    </source>
</evidence>
<gene>
    <name evidence="1" type="ORF">EII33_05930</name>
</gene>
<dbReference type="Proteomes" id="UP000279562">
    <property type="component" value="Unassembled WGS sequence"/>
</dbReference>
<sequence length="138" mass="16033">MKQKKDKQEKLIKLVMELGDFFISCDGNIDERELNFVDQYIPNLVANGIMSKKELEDIRDSLTHSLNIDELIERTKNMISYVAEKEEYPLAKTLSYFIKTLIEADGEIHPNEVQYYDLWKKGIGIDDNTDISDINIDV</sequence>
<keyword evidence="2" id="KW-1185">Reference proteome</keyword>
<dbReference type="CDD" id="cd07177">
    <property type="entry name" value="terB_like"/>
    <property type="match status" value="1"/>
</dbReference>
<proteinExistence type="predicted"/>
<evidence type="ECO:0000313" key="1">
    <source>
        <dbReference type="EMBL" id="RRD91951.1"/>
    </source>
</evidence>
<dbReference type="InterPro" id="IPR029024">
    <property type="entry name" value="TerB-like"/>
</dbReference>
<name>A0A3P2A9A9_9BACE</name>
<organism evidence="1 2">
    <name type="scientific">Prevotella heparinolytica</name>
    <dbReference type="NCBI Taxonomy" id="28113"/>
    <lineage>
        <taxon>Bacteria</taxon>
        <taxon>Pseudomonadati</taxon>
        <taxon>Bacteroidota</taxon>
        <taxon>Bacteroidia</taxon>
        <taxon>Bacteroidales</taxon>
        <taxon>Bacteroidaceae</taxon>
        <taxon>Bacteroides</taxon>
    </lineage>
</organism>
<protein>
    <submittedName>
        <fullName evidence="1">TerB family tellurite resistance protein</fullName>
    </submittedName>
</protein>
<dbReference type="AlphaFoldDB" id="A0A3P2A9A9"/>
<dbReference type="EMBL" id="RQYF01000018">
    <property type="protein sequence ID" value="RRD91951.1"/>
    <property type="molecule type" value="Genomic_DNA"/>
</dbReference>